<dbReference type="PANTHER" id="PTHR36582">
    <property type="entry name" value="ANTITOXIN PARD"/>
    <property type="match status" value="1"/>
</dbReference>
<dbReference type="RefSeq" id="WP_267652912.1">
    <property type="nucleotide sequence ID" value="NZ_JAOVZR010000001.1"/>
</dbReference>
<dbReference type="PANTHER" id="PTHR36582:SF2">
    <property type="entry name" value="ANTITOXIN PARD"/>
    <property type="match status" value="1"/>
</dbReference>
<comment type="similarity">
    <text evidence="1">Belongs to the ParD antitoxin family.</text>
</comment>
<dbReference type="Pfam" id="PF03693">
    <property type="entry name" value="ParD_antitoxin"/>
    <property type="match status" value="1"/>
</dbReference>
<gene>
    <name evidence="3" type="ORF">OEG84_06190</name>
</gene>
<evidence type="ECO:0000313" key="4">
    <source>
        <dbReference type="Proteomes" id="UP001073227"/>
    </source>
</evidence>
<dbReference type="InterPro" id="IPR022789">
    <property type="entry name" value="ParD"/>
</dbReference>
<dbReference type="Proteomes" id="UP001073227">
    <property type="component" value="Unassembled WGS sequence"/>
</dbReference>
<dbReference type="Gene3D" id="6.10.10.120">
    <property type="entry name" value="Antitoxin ParD1-like"/>
    <property type="match status" value="1"/>
</dbReference>
<evidence type="ECO:0000256" key="2">
    <source>
        <dbReference type="ARBA" id="ARBA00022649"/>
    </source>
</evidence>
<dbReference type="InterPro" id="IPR010985">
    <property type="entry name" value="Ribbon_hlx_hlx"/>
</dbReference>
<evidence type="ECO:0000256" key="1">
    <source>
        <dbReference type="ARBA" id="ARBA00008580"/>
    </source>
</evidence>
<reference evidence="3" key="1">
    <citation type="submission" date="2022-10" db="EMBL/GenBank/DDBJ databases">
        <title>Hoeflea sp. G2-23, isolated from marine algae.</title>
        <authorList>
            <person name="Kristyanto S."/>
            <person name="Kim J.M."/>
            <person name="Jeon C.O."/>
        </authorList>
    </citation>
    <scope>NUCLEOTIDE SEQUENCE</scope>
    <source>
        <strain evidence="3">G2-23</strain>
    </source>
</reference>
<dbReference type="InterPro" id="IPR038296">
    <property type="entry name" value="ParD_sf"/>
</dbReference>
<evidence type="ECO:0000313" key="3">
    <source>
        <dbReference type="EMBL" id="MCY0147309.1"/>
    </source>
</evidence>
<accession>A0ABT3Z6B1</accession>
<protein>
    <submittedName>
        <fullName evidence="3">Type II toxin-antitoxin system ParD family antitoxin</fullName>
    </submittedName>
</protein>
<comment type="caution">
    <text evidence="3">The sequence shown here is derived from an EMBL/GenBank/DDBJ whole genome shotgun (WGS) entry which is preliminary data.</text>
</comment>
<dbReference type="EMBL" id="JAOVZR010000001">
    <property type="protein sequence ID" value="MCY0147309.1"/>
    <property type="molecule type" value="Genomic_DNA"/>
</dbReference>
<organism evidence="3 4">
    <name type="scientific">Hoeflea algicola</name>
    <dbReference type="NCBI Taxonomy" id="2983763"/>
    <lineage>
        <taxon>Bacteria</taxon>
        <taxon>Pseudomonadati</taxon>
        <taxon>Pseudomonadota</taxon>
        <taxon>Alphaproteobacteria</taxon>
        <taxon>Hyphomicrobiales</taxon>
        <taxon>Rhizobiaceae</taxon>
        <taxon>Hoeflea</taxon>
    </lineage>
</organism>
<dbReference type="NCBIfam" id="TIGR02606">
    <property type="entry name" value="antidote_CC2985"/>
    <property type="match status" value="1"/>
</dbReference>
<name>A0ABT3Z6B1_9HYPH</name>
<proteinExistence type="inferred from homology"/>
<keyword evidence="4" id="KW-1185">Reference proteome</keyword>
<keyword evidence="2" id="KW-1277">Toxin-antitoxin system</keyword>
<sequence>MGKNTSVVLTDQQEAFVRTQIEQGRFASVSEAVRAGLSTLQERDQMLDALRREIDVGDASGPATPLDIDAFLADLRG</sequence>
<dbReference type="SUPFAM" id="SSF47598">
    <property type="entry name" value="Ribbon-helix-helix"/>
    <property type="match status" value="1"/>
</dbReference>